<dbReference type="SUPFAM" id="SSF52540">
    <property type="entry name" value="P-loop containing nucleoside triphosphate hydrolases"/>
    <property type="match status" value="1"/>
</dbReference>
<dbReference type="PROSITE" id="PS50893">
    <property type="entry name" value="ABC_TRANSPORTER_2"/>
    <property type="match status" value="1"/>
</dbReference>
<keyword evidence="2 8" id="KW-0812">Transmembrane</keyword>
<feature type="domain" description="ABC transmembrane type-1" evidence="10">
    <location>
        <begin position="47"/>
        <end position="268"/>
    </location>
</feature>
<evidence type="ECO:0000259" key="10">
    <source>
        <dbReference type="PROSITE" id="PS50929"/>
    </source>
</evidence>
<evidence type="ECO:0000256" key="1">
    <source>
        <dbReference type="ARBA" id="ARBA00004651"/>
    </source>
</evidence>
<evidence type="ECO:0000256" key="8">
    <source>
        <dbReference type="SAM" id="Phobius"/>
    </source>
</evidence>
<evidence type="ECO:0000313" key="11">
    <source>
        <dbReference type="EMBL" id="NHM14745.1"/>
    </source>
</evidence>
<dbReference type="Proteomes" id="UP000636394">
    <property type="component" value="Unassembled WGS sequence"/>
</dbReference>
<gene>
    <name evidence="11" type="ORF">GMI68_08235</name>
</gene>
<dbReference type="Gene3D" id="1.20.1560.10">
    <property type="entry name" value="ABC transporter type 1, transmembrane domain"/>
    <property type="match status" value="1"/>
</dbReference>
<evidence type="ECO:0000256" key="3">
    <source>
        <dbReference type="ARBA" id="ARBA00022741"/>
    </source>
</evidence>
<keyword evidence="6 8" id="KW-0472">Membrane</keyword>
<evidence type="ECO:0000256" key="2">
    <source>
        <dbReference type="ARBA" id="ARBA00022692"/>
    </source>
</evidence>
<keyword evidence="4 11" id="KW-0067">ATP-binding</keyword>
<evidence type="ECO:0000256" key="4">
    <source>
        <dbReference type="ARBA" id="ARBA00022840"/>
    </source>
</evidence>
<feature type="transmembrane region" description="Helical" evidence="8">
    <location>
        <begin position="89"/>
        <end position="109"/>
    </location>
</feature>
<evidence type="ECO:0000259" key="9">
    <source>
        <dbReference type="PROSITE" id="PS50893"/>
    </source>
</evidence>
<dbReference type="InterPro" id="IPR017871">
    <property type="entry name" value="ABC_transporter-like_CS"/>
</dbReference>
<dbReference type="GO" id="GO:0005524">
    <property type="term" value="F:ATP binding"/>
    <property type="evidence" value="ECO:0007669"/>
    <property type="project" value="UniProtKB-KW"/>
</dbReference>
<dbReference type="Gene3D" id="3.40.50.300">
    <property type="entry name" value="P-loop containing nucleotide triphosphate hydrolases"/>
    <property type="match status" value="1"/>
</dbReference>
<feature type="transmembrane region" description="Helical" evidence="8">
    <location>
        <begin position="277"/>
        <end position="300"/>
    </location>
</feature>
<dbReference type="InterPro" id="IPR039421">
    <property type="entry name" value="Type_1_exporter"/>
</dbReference>
<keyword evidence="5 8" id="KW-1133">Transmembrane helix</keyword>
<dbReference type="InterPro" id="IPR027417">
    <property type="entry name" value="P-loop_NTPase"/>
</dbReference>
<dbReference type="SMART" id="SM00382">
    <property type="entry name" value="AAA"/>
    <property type="match status" value="1"/>
</dbReference>
<dbReference type="PROSITE" id="PS00211">
    <property type="entry name" value="ABC_TRANSPORTER_1"/>
    <property type="match status" value="1"/>
</dbReference>
<feature type="transmembrane region" description="Helical" evidence="8">
    <location>
        <begin position="306"/>
        <end position="330"/>
    </location>
</feature>
<name>A0ABX0IMM8_9ACTN</name>
<organism evidence="11 12">
    <name type="scientific">Xiamenia xianingshaonis</name>
    <dbReference type="NCBI Taxonomy" id="2682776"/>
    <lineage>
        <taxon>Bacteria</taxon>
        <taxon>Bacillati</taxon>
        <taxon>Actinomycetota</taxon>
        <taxon>Coriobacteriia</taxon>
        <taxon>Eggerthellales</taxon>
        <taxon>Eggerthellaceae</taxon>
        <taxon>Xiamenia</taxon>
    </lineage>
</organism>
<comment type="subcellular location">
    <subcellularLocation>
        <location evidence="1">Cell membrane</location>
        <topology evidence="1">Multi-pass membrane protein</topology>
    </subcellularLocation>
</comment>
<keyword evidence="12" id="KW-1185">Reference proteome</keyword>
<reference evidence="11 12" key="1">
    <citation type="submission" date="2019-11" db="EMBL/GenBank/DDBJ databases">
        <title>Eggerthellaceae novel genus isolated from the rectal contents of marmort.</title>
        <authorList>
            <person name="Zhang G."/>
        </authorList>
    </citation>
    <scope>NUCLEOTIDE SEQUENCE [LARGE SCALE GENOMIC DNA]</scope>
    <source>
        <strain evidence="12">zg-886</strain>
    </source>
</reference>
<dbReference type="InterPro" id="IPR011527">
    <property type="entry name" value="ABC1_TM_dom"/>
</dbReference>
<dbReference type="PANTHER" id="PTHR24221">
    <property type="entry name" value="ATP-BINDING CASSETTE SUB-FAMILY B"/>
    <property type="match status" value="1"/>
</dbReference>
<dbReference type="PANTHER" id="PTHR24221:SF397">
    <property type="entry name" value="ABC TRANSPORTER, ATP-BINDING TRANSMEMBRANE PROTEIN"/>
    <property type="match status" value="1"/>
</dbReference>
<dbReference type="InterPro" id="IPR003593">
    <property type="entry name" value="AAA+_ATPase"/>
</dbReference>
<evidence type="ECO:0000256" key="7">
    <source>
        <dbReference type="SAM" id="MobiDB-lite"/>
    </source>
</evidence>
<evidence type="ECO:0000256" key="6">
    <source>
        <dbReference type="ARBA" id="ARBA00023136"/>
    </source>
</evidence>
<feature type="transmembrane region" description="Helical" evidence="8">
    <location>
        <begin position="43"/>
        <end position="69"/>
    </location>
</feature>
<feature type="domain" description="ABC transporter" evidence="9">
    <location>
        <begin position="373"/>
        <end position="608"/>
    </location>
</feature>
<keyword evidence="3" id="KW-0547">Nucleotide-binding</keyword>
<feature type="transmembrane region" description="Helical" evidence="8">
    <location>
        <begin position="168"/>
        <end position="185"/>
    </location>
</feature>
<evidence type="ECO:0000313" key="12">
    <source>
        <dbReference type="Proteomes" id="UP000636394"/>
    </source>
</evidence>
<dbReference type="SUPFAM" id="SSF90123">
    <property type="entry name" value="ABC transporter transmembrane region"/>
    <property type="match status" value="1"/>
</dbReference>
<proteinExistence type="predicted"/>
<dbReference type="InterPro" id="IPR003439">
    <property type="entry name" value="ABC_transporter-like_ATP-bd"/>
</dbReference>
<comment type="caution">
    <text evidence="11">The sequence shown here is derived from an EMBL/GenBank/DDBJ whole genome shotgun (WGS) entry which is preliminary data.</text>
</comment>
<dbReference type="EMBL" id="WPCR01000011">
    <property type="protein sequence ID" value="NHM14745.1"/>
    <property type="molecule type" value="Genomic_DNA"/>
</dbReference>
<evidence type="ECO:0000256" key="5">
    <source>
        <dbReference type="ARBA" id="ARBA00022989"/>
    </source>
</evidence>
<dbReference type="Pfam" id="PF00005">
    <property type="entry name" value="ABC_tran"/>
    <property type="match status" value="1"/>
</dbReference>
<sequence>MQHDESCQESSLKTPVSPSDDASEPSSKLGFAYLLGFAGRKRWLLYFGCALSAVAMLLSFGPYICIWLVARDLIAVAPDWTAAENLALYGWFALFLAVVSLVLYFFALLSTHACAFHTASNLRKACLSHLMKVQLGYFDTHASGALRRVIDGCAGSTEGLIAHKTPDTAGSLAMVLGLVVTLFVFDWRMGLACLMSAILSIACMFAMMGGKNAHFMQRYMQAQVNMSKAGTEYVRGIPVVKVFQQTVYSFKAFHDAIIEYSEMAEKYAVKTCAKPQVTALTVITGVAIFLVPVAIFLAPGAQAEGFAAFAGFIADFAFYAIFSAIIATAVTRLMFVMEEFEISSDAAKRTYDILNSPILAEPEHPETPFVYDIAFNHVSFRYEGADRDALSDVSFEVPQGATVALVGPSGGGKTTAASLVPRFWDVAAGSVRIGGIDVRAIDTDELMQSIAFVFQDNRLFKKSIYENVAAARLDATREDVMSALAAAQCDDILAKLPNGVDTVVGTAGIHLSGGEKQRIALARAICKQAPIVVLDEATAFADPENEALIQKGFAELARGRTVLMIAHRLSTVVGADKIVVIDDGRAVEQGTHDELVAFGGLYARMWEEYQHAALWRIKSDASVQDGAAVVCEASALEGGAR</sequence>
<accession>A0ABX0IMM8</accession>
<dbReference type="PROSITE" id="PS50929">
    <property type="entry name" value="ABC_TM1F"/>
    <property type="match status" value="1"/>
</dbReference>
<dbReference type="Pfam" id="PF00664">
    <property type="entry name" value="ABC_membrane"/>
    <property type="match status" value="1"/>
</dbReference>
<dbReference type="InterPro" id="IPR036640">
    <property type="entry name" value="ABC1_TM_sf"/>
</dbReference>
<feature type="region of interest" description="Disordered" evidence="7">
    <location>
        <begin position="1"/>
        <end position="26"/>
    </location>
</feature>
<feature type="transmembrane region" description="Helical" evidence="8">
    <location>
        <begin position="191"/>
        <end position="210"/>
    </location>
</feature>
<protein>
    <submittedName>
        <fullName evidence="11">ATP-binding cassette domain-containing protein</fullName>
    </submittedName>
</protein>
<feature type="compositionally biased region" description="Polar residues" evidence="7">
    <location>
        <begin position="8"/>
        <end position="17"/>
    </location>
</feature>